<feature type="compositionally biased region" description="Polar residues" evidence="1">
    <location>
        <begin position="80"/>
        <end position="95"/>
    </location>
</feature>
<feature type="compositionally biased region" description="Low complexity" evidence="1">
    <location>
        <begin position="114"/>
        <end position="130"/>
    </location>
</feature>
<proteinExistence type="predicted"/>
<accession>A0ABU6T266</accession>
<sequence>MNSEEERTATRWQQRLEGAENTIVFRDKRRREKFGADCIGLGFCVKSRKPKSKKASTSSRTLKAKISIVPLAPTPLTIQTTNLSTVQSDASSWTKVSEGDKPPPKKSTRKETQPAPSMTDSASSDSTSTQ</sequence>
<protein>
    <submittedName>
        <fullName evidence="2">Uncharacterized protein</fullName>
    </submittedName>
</protein>
<keyword evidence="3" id="KW-1185">Reference proteome</keyword>
<evidence type="ECO:0000313" key="3">
    <source>
        <dbReference type="Proteomes" id="UP001341840"/>
    </source>
</evidence>
<dbReference type="EMBL" id="JASCZI010090623">
    <property type="protein sequence ID" value="MED6142816.1"/>
    <property type="molecule type" value="Genomic_DNA"/>
</dbReference>
<gene>
    <name evidence="2" type="ORF">PIB30_001015</name>
</gene>
<evidence type="ECO:0000256" key="1">
    <source>
        <dbReference type="SAM" id="MobiDB-lite"/>
    </source>
</evidence>
<comment type="caution">
    <text evidence="2">The sequence shown here is derived from an EMBL/GenBank/DDBJ whole genome shotgun (WGS) entry which is preliminary data.</text>
</comment>
<dbReference type="Proteomes" id="UP001341840">
    <property type="component" value="Unassembled WGS sequence"/>
</dbReference>
<name>A0ABU6T266_9FABA</name>
<reference evidence="2 3" key="1">
    <citation type="journal article" date="2023" name="Plants (Basel)">
        <title>Bridging the Gap: Combining Genomics and Transcriptomics Approaches to Understand Stylosanthes scabra, an Orphan Legume from the Brazilian Caatinga.</title>
        <authorList>
            <person name="Ferreira-Neto J.R.C."/>
            <person name="da Silva M.D."/>
            <person name="Binneck E."/>
            <person name="de Melo N.F."/>
            <person name="da Silva R.H."/>
            <person name="de Melo A.L.T.M."/>
            <person name="Pandolfi V."/>
            <person name="Bustamante F.O."/>
            <person name="Brasileiro-Vidal A.C."/>
            <person name="Benko-Iseppon A.M."/>
        </authorList>
    </citation>
    <scope>NUCLEOTIDE SEQUENCE [LARGE SCALE GENOMIC DNA]</scope>
    <source>
        <tissue evidence="2">Leaves</tissue>
    </source>
</reference>
<feature type="region of interest" description="Disordered" evidence="1">
    <location>
        <begin position="80"/>
        <end position="130"/>
    </location>
</feature>
<evidence type="ECO:0000313" key="2">
    <source>
        <dbReference type="EMBL" id="MED6142816.1"/>
    </source>
</evidence>
<organism evidence="2 3">
    <name type="scientific">Stylosanthes scabra</name>
    <dbReference type="NCBI Taxonomy" id="79078"/>
    <lineage>
        <taxon>Eukaryota</taxon>
        <taxon>Viridiplantae</taxon>
        <taxon>Streptophyta</taxon>
        <taxon>Embryophyta</taxon>
        <taxon>Tracheophyta</taxon>
        <taxon>Spermatophyta</taxon>
        <taxon>Magnoliopsida</taxon>
        <taxon>eudicotyledons</taxon>
        <taxon>Gunneridae</taxon>
        <taxon>Pentapetalae</taxon>
        <taxon>rosids</taxon>
        <taxon>fabids</taxon>
        <taxon>Fabales</taxon>
        <taxon>Fabaceae</taxon>
        <taxon>Papilionoideae</taxon>
        <taxon>50 kb inversion clade</taxon>
        <taxon>dalbergioids sensu lato</taxon>
        <taxon>Dalbergieae</taxon>
        <taxon>Pterocarpus clade</taxon>
        <taxon>Stylosanthes</taxon>
    </lineage>
</organism>